<evidence type="ECO:0000256" key="2">
    <source>
        <dbReference type="ARBA" id="ARBA00023002"/>
    </source>
</evidence>
<dbReference type="InterPro" id="IPR029479">
    <property type="entry name" value="Nitroreductase"/>
</dbReference>
<evidence type="ECO:0000256" key="3">
    <source>
        <dbReference type="SAM" id="Phobius"/>
    </source>
</evidence>
<evidence type="ECO:0000313" key="5">
    <source>
        <dbReference type="EMBL" id="RVU41366.1"/>
    </source>
</evidence>
<gene>
    <name evidence="5" type="ORF">EOE67_03470</name>
</gene>
<feature type="transmembrane region" description="Helical" evidence="3">
    <location>
        <begin position="12"/>
        <end position="30"/>
    </location>
</feature>
<feature type="domain" description="Nitroreductase" evidence="4">
    <location>
        <begin position="176"/>
        <end position="233"/>
    </location>
</feature>
<dbReference type="CDD" id="cd02062">
    <property type="entry name" value="Nitro_FMN_reductase"/>
    <property type="match status" value="1"/>
</dbReference>
<evidence type="ECO:0000256" key="1">
    <source>
        <dbReference type="ARBA" id="ARBA00007118"/>
    </source>
</evidence>
<comment type="caution">
    <text evidence="5">The sequence shown here is derived from an EMBL/GenBank/DDBJ whole genome shotgun (WGS) entry which is preliminary data.</text>
</comment>
<evidence type="ECO:0000313" key="6">
    <source>
        <dbReference type="Proteomes" id="UP000283077"/>
    </source>
</evidence>
<protein>
    <submittedName>
        <fullName evidence="5">Nitroreductase-like protein</fullName>
    </submittedName>
</protein>
<keyword evidence="3" id="KW-1133">Transmembrane helix</keyword>
<dbReference type="EMBL" id="SACS01000002">
    <property type="protein sequence ID" value="RVU41366.1"/>
    <property type="molecule type" value="Genomic_DNA"/>
</dbReference>
<sequence>MIKQQIRKFKLIVSGFCAFSPFTSSLYYTFFSASFRREQHAVLKGRLAYQQSLSEQASSSILLRRNIHRLEKGLIMQPRRAVFAEDYILETVVEFCHKVTMLDLAELKWAFAVLSEYFAIVGSKPLIDKARQQFTDFSPVAVARLAQLSLPASVPYTYENLPTAGVGYDALLQLFKRRRSVRWFLSQPVEPSLVQQAIEAASLAPSACNRQPYYFVHLDDPQTAAEVADFAMGTTGFSENIPSLLVVVGDLSAYPEERDRHVIYIDAALASMQLMLALDTLGLASCPINWPDIESREQKMATRLQLQPYQRPVMLIAYGYADPNGGIAYSQKKPAELLLQPDPQKPVVTKN</sequence>
<reference evidence="5 6" key="1">
    <citation type="submission" date="2019-01" db="EMBL/GenBank/DDBJ databases">
        <authorList>
            <person name="Chen W.-M."/>
        </authorList>
    </citation>
    <scope>NUCLEOTIDE SEQUENCE [LARGE SCALE GENOMIC DNA]</scope>
    <source>
        <strain evidence="5 6">KYPC3</strain>
    </source>
</reference>
<dbReference type="PANTHER" id="PTHR43673:SF10">
    <property type="entry name" value="NADH DEHYDROGENASE_NAD(P)H NITROREDUCTASE XCC3605-RELATED"/>
    <property type="match status" value="1"/>
</dbReference>
<dbReference type="AlphaFoldDB" id="A0A437R3K8"/>
<keyword evidence="3" id="KW-0472">Membrane</keyword>
<organism evidence="5 6">
    <name type="scientific">Rheinheimera riviphila</name>
    <dbReference type="NCBI Taxonomy" id="1834037"/>
    <lineage>
        <taxon>Bacteria</taxon>
        <taxon>Pseudomonadati</taxon>
        <taxon>Pseudomonadota</taxon>
        <taxon>Gammaproteobacteria</taxon>
        <taxon>Chromatiales</taxon>
        <taxon>Chromatiaceae</taxon>
        <taxon>Rheinheimera</taxon>
    </lineage>
</organism>
<dbReference type="Proteomes" id="UP000283077">
    <property type="component" value="Unassembled WGS sequence"/>
</dbReference>
<dbReference type="InterPro" id="IPR000415">
    <property type="entry name" value="Nitroreductase-like"/>
</dbReference>
<dbReference type="GO" id="GO:0016491">
    <property type="term" value="F:oxidoreductase activity"/>
    <property type="evidence" value="ECO:0007669"/>
    <property type="project" value="UniProtKB-KW"/>
</dbReference>
<name>A0A437R3K8_9GAMM</name>
<feature type="domain" description="Nitroreductase" evidence="4">
    <location>
        <begin position="240"/>
        <end position="320"/>
    </location>
</feature>
<dbReference type="OrthoDB" id="9802510at2"/>
<comment type="similarity">
    <text evidence="1">Belongs to the nitroreductase family.</text>
</comment>
<dbReference type="Pfam" id="PF00881">
    <property type="entry name" value="Nitroreductase"/>
    <property type="match status" value="2"/>
</dbReference>
<proteinExistence type="inferred from homology"/>
<keyword evidence="6" id="KW-1185">Reference proteome</keyword>
<dbReference type="SUPFAM" id="SSF55469">
    <property type="entry name" value="FMN-dependent nitroreductase-like"/>
    <property type="match status" value="1"/>
</dbReference>
<keyword evidence="2" id="KW-0560">Oxidoreductase</keyword>
<evidence type="ECO:0000259" key="4">
    <source>
        <dbReference type="Pfam" id="PF00881"/>
    </source>
</evidence>
<keyword evidence="3" id="KW-0812">Transmembrane</keyword>
<accession>A0A437R3K8</accession>
<dbReference type="Gene3D" id="3.40.109.10">
    <property type="entry name" value="NADH Oxidase"/>
    <property type="match status" value="1"/>
</dbReference>
<dbReference type="PANTHER" id="PTHR43673">
    <property type="entry name" value="NAD(P)H NITROREDUCTASE YDGI-RELATED"/>
    <property type="match status" value="1"/>
</dbReference>